<evidence type="ECO:0000313" key="7">
    <source>
        <dbReference type="EMBL" id="MFB9950744.1"/>
    </source>
</evidence>
<dbReference type="PROSITE" id="PS50893">
    <property type="entry name" value="ABC_TRANSPORTER_2"/>
    <property type="match status" value="2"/>
</dbReference>
<dbReference type="InterPro" id="IPR003593">
    <property type="entry name" value="AAA+_ATPase"/>
</dbReference>
<reference evidence="7 8" key="1">
    <citation type="submission" date="2024-09" db="EMBL/GenBank/DDBJ databases">
        <authorList>
            <person name="Sun Q."/>
            <person name="Mori K."/>
        </authorList>
    </citation>
    <scope>NUCLEOTIDE SEQUENCE [LARGE SCALE GENOMIC DNA]</scope>
    <source>
        <strain evidence="7 8">TBRC 4938</strain>
    </source>
</reference>
<dbReference type="Pfam" id="PF08352">
    <property type="entry name" value="oligo_HPY"/>
    <property type="match status" value="2"/>
</dbReference>
<keyword evidence="4" id="KW-0547">Nucleotide-binding</keyword>
<dbReference type="EMBL" id="JBHMAA010000019">
    <property type="protein sequence ID" value="MFB9950744.1"/>
    <property type="molecule type" value="Genomic_DNA"/>
</dbReference>
<evidence type="ECO:0000256" key="1">
    <source>
        <dbReference type="ARBA" id="ARBA00004417"/>
    </source>
</evidence>
<evidence type="ECO:0000256" key="2">
    <source>
        <dbReference type="ARBA" id="ARBA00005417"/>
    </source>
</evidence>
<keyword evidence="3" id="KW-0813">Transport</keyword>
<evidence type="ECO:0000259" key="6">
    <source>
        <dbReference type="PROSITE" id="PS50893"/>
    </source>
</evidence>
<dbReference type="SMART" id="SM00382">
    <property type="entry name" value="AAA"/>
    <property type="match status" value="2"/>
</dbReference>
<gene>
    <name evidence="7" type="ORF">ACFFP0_17980</name>
</gene>
<keyword evidence="5 7" id="KW-0067">ATP-binding</keyword>
<dbReference type="InterPro" id="IPR027417">
    <property type="entry name" value="P-loop_NTPase"/>
</dbReference>
<comment type="similarity">
    <text evidence="2">Belongs to the ABC transporter superfamily.</text>
</comment>
<comment type="caution">
    <text evidence="7">The sequence shown here is derived from an EMBL/GenBank/DDBJ whole genome shotgun (WGS) entry which is preliminary data.</text>
</comment>
<name>A0ABV6AJD9_9HYPH</name>
<dbReference type="PANTHER" id="PTHR43776">
    <property type="entry name" value="TRANSPORT ATP-BINDING PROTEIN"/>
    <property type="match status" value="1"/>
</dbReference>
<protein>
    <submittedName>
        <fullName evidence="7">ABC transporter ATP-binding protein</fullName>
    </submittedName>
</protein>
<evidence type="ECO:0000256" key="5">
    <source>
        <dbReference type="ARBA" id="ARBA00022840"/>
    </source>
</evidence>
<dbReference type="InterPro" id="IPR017871">
    <property type="entry name" value="ABC_transporter-like_CS"/>
</dbReference>
<keyword evidence="8" id="KW-1185">Reference proteome</keyword>
<evidence type="ECO:0000256" key="4">
    <source>
        <dbReference type="ARBA" id="ARBA00022741"/>
    </source>
</evidence>
<dbReference type="Pfam" id="PF00005">
    <property type="entry name" value="ABC_tran"/>
    <property type="match status" value="2"/>
</dbReference>
<feature type="domain" description="ABC transporter" evidence="6">
    <location>
        <begin position="294"/>
        <end position="543"/>
    </location>
</feature>
<dbReference type="CDD" id="cd03257">
    <property type="entry name" value="ABC_NikE_OppD_transporters"/>
    <property type="match status" value="2"/>
</dbReference>
<dbReference type="RefSeq" id="WP_377263403.1">
    <property type="nucleotide sequence ID" value="NZ_JBHMAA010000019.1"/>
</dbReference>
<dbReference type="Proteomes" id="UP001589692">
    <property type="component" value="Unassembled WGS sequence"/>
</dbReference>
<dbReference type="InterPro" id="IPR050319">
    <property type="entry name" value="ABC_transp_ATP-bind"/>
</dbReference>
<feature type="domain" description="ABC transporter" evidence="6">
    <location>
        <begin position="22"/>
        <end position="271"/>
    </location>
</feature>
<proteinExistence type="inferred from homology"/>
<dbReference type="InterPro" id="IPR013563">
    <property type="entry name" value="Oligopep_ABC_C"/>
</dbReference>
<dbReference type="GO" id="GO:0005524">
    <property type="term" value="F:ATP binding"/>
    <property type="evidence" value="ECO:0007669"/>
    <property type="project" value="UniProtKB-KW"/>
</dbReference>
<dbReference type="Gene3D" id="3.40.50.300">
    <property type="entry name" value="P-loop containing nucleotide triphosphate hydrolases"/>
    <property type="match status" value="2"/>
</dbReference>
<accession>A0ABV6AJD9</accession>
<dbReference type="NCBIfam" id="NF008453">
    <property type="entry name" value="PRK11308.1"/>
    <property type="match status" value="2"/>
</dbReference>
<dbReference type="SUPFAM" id="SSF52540">
    <property type="entry name" value="P-loop containing nucleoside triphosphate hydrolases"/>
    <property type="match status" value="2"/>
</dbReference>
<dbReference type="NCBIfam" id="NF007739">
    <property type="entry name" value="PRK10419.1"/>
    <property type="match status" value="2"/>
</dbReference>
<dbReference type="PROSITE" id="PS00211">
    <property type="entry name" value="ABC_TRANSPORTER_1"/>
    <property type="match status" value="2"/>
</dbReference>
<organism evidence="7 8">
    <name type="scientific">Rhizobium puerariae</name>
    <dbReference type="NCBI Taxonomy" id="1585791"/>
    <lineage>
        <taxon>Bacteria</taxon>
        <taxon>Pseudomonadati</taxon>
        <taxon>Pseudomonadota</taxon>
        <taxon>Alphaproteobacteria</taxon>
        <taxon>Hyphomicrobiales</taxon>
        <taxon>Rhizobiaceae</taxon>
        <taxon>Rhizobium/Agrobacterium group</taxon>
        <taxon>Rhizobium</taxon>
    </lineage>
</organism>
<comment type="subcellular location">
    <subcellularLocation>
        <location evidence="1">Cell inner membrane</location>
        <topology evidence="1">Peripheral membrane protein</topology>
    </subcellularLocation>
</comment>
<evidence type="ECO:0000256" key="3">
    <source>
        <dbReference type="ARBA" id="ARBA00022448"/>
    </source>
</evidence>
<sequence length="572" mass="61991">MTETFNPHESEAGTPVKPRSVLEIDGLTIDFPAIGGKPVVNNASLNVREREIVALVGESGSGKTLTSLATLGLLPGGARIVSGSIRVDGIDVVGASTRTLRQLRGGQAGMIFQEPMSSLNPVLTVGFQIAEAVKLHAPEHRGNIGGRVVDLLDAVGIARAAEVAEQYPHQLSGGMRQRVMIAIALAGTPRLLIADEPTTALDATVQAQVLELMVSITRKLHTSILIVTHDLGVVAQLADRVVVMEHGFVREEAPTLNLFDAPSHSYTRRLLAAVPRIDKNAPPRIAANDGKELLRIESLRKTYVAERRLFNRGSTVDALRDVSFSVQAGRTLGVVGESGSGKSTLGHIIARLTDSDGGSVFFEGRDVTNATGASLARLRKDIQIIFQDPFGSLDPRMRIDETVTEPLISQKLIAPKEVRDKAAELLETVGLPAGFCDRLPHELSGGQRQRIGIARALGTRPKLIVCDEPVSALDVSIQAQILDLLKRLQREFGLTYIYIAHGLESVHAMSVDVAVMQQGRIVEYGPRDRIFDEPSHPYTRQLLSAMMVPDPRQSRFREDVVEPWKSRQGGLS</sequence>
<evidence type="ECO:0000313" key="8">
    <source>
        <dbReference type="Proteomes" id="UP001589692"/>
    </source>
</evidence>
<dbReference type="InterPro" id="IPR003439">
    <property type="entry name" value="ABC_transporter-like_ATP-bd"/>
</dbReference>